<organism evidence="4 5">
    <name type="scientific">Candidatus Macondimonas diazotrophica</name>
    <dbReference type="NCBI Taxonomy" id="2305248"/>
    <lineage>
        <taxon>Bacteria</taxon>
        <taxon>Pseudomonadati</taxon>
        <taxon>Pseudomonadota</taxon>
        <taxon>Gammaproteobacteria</taxon>
        <taxon>Chromatiales</taxon>
        <taxon>Ectothiorhodospiraceae</taxon>
        <taxon>Candidatus Macondimonas</taxon>
    </lineage>
</organism>
<dbReference type="CDD" id="cd03468">
    <property type="entry name" value="PolY_like"/>
    <property type="match status" value="1"/>
</dbReference>
<dbReference type="InterPro" id="IPR001126">
    <property type="entry name" value="UmuC"/>
</dbReference>
<dbReference type="Gene3D" id="3.30.70.270">
    <property type="match status" value="1"/>
</dbReference>
<sequence>MSNIALAAPFSDPDIPPAAPLARQELWLCIHLPELALQGLSWPPGIAGAVIHTQGGQSVVHAANHDAAGHGVLPGMSLPAACALCPSLQVQARDHRAEMRWRRRVARHCLRFSDWVSLDRPDAVLLEVGGSLRLFGGSESLISQMRQRLAQLGVHGRIALAPAPLAAWMLARSGQETTVLEPTALRSALGSLPLSALPVAPKTLQRLSPLGVRTLRDLWRLPRDGLARRHGRPLVNVLDEALGASPALLSRYQQPPRFRRRVELGLETDGLDGLTPILASLMGELGRFLTQRAAATTRIRLRLFHPRQRVSAVTLQLSEPTQDSRYSTQLLNEKLARNPLPAPVVALELASFDLHPHHPIAPDLFQTHAEHERSWSQLLDEVRNQLGAHALNFLSLGDDHRPEQAGQAHANPGHNPLPAAPRPLWLLPEPVPTSAVHWRVIAAAERIESGWWDPQAVCRDYYQALDHEGRLLWVFRDLRRGHWSVHGVFG</sequence>
<dbReference type="AlphaFoldDB" id="A0A4Z0FC22"/>
<dbReference type="PANTHER" id="PTHR35369">
    <property type="entry name" value="BLR3025 PROTEIN-RELATED"/>
    <property type="match status" value="1"/>
</dbReference>
<dbReference type="EMBL" id="SRIO01000003">
    <property type="protein sequence ID" value="TFZ83487.1"/>
    <property type="molecule type" value="Genomic_DNA"/>
</dbReference>
<dbReference type="InterPro" id="IPR043128">
    <property type="entry name" value="Rev_trsase/Diguanyl_cyclase"/>
</dbReference>
<evidence type="ECO:0000256" key="1">
    <source>
        <dbReference type="ARBA" id="ARBA00010945"/>
    </source>
</evidence>
<evidence type="ECO:0000256" key="2">
    <source>
        <dbReference type="ARBA" id="ARBA00022763"/>
    </source>
</evidence>
<dbReference type="Gene3D" id="3.40.1170.60">
    <property type="match status" value="1"/>
</dbReference>
<gene>
    <name evidence="4" type="ORF">E4680_02980</name>
</gene>
<reference evidence="4 5" key="1">
    <citation type="journal article" date="2019" name="ISME J.">
        <title>Candidatus Macondimonas diazotrophica, a novel gammaproteobacterial genus dominating crude-oil-contaminated coastal sediments.</title>
        <authorList>
            <person name="Karthikeyan S."/>
            <person name="Konstantinidis K."/>
        </authorList>
    </citation>
    <scope>NUCLEOTIDE SEQUENCE [LARGE SCALE GENOMIC DNA]</scope>
    <source>
        <strain evidence="4 5">KTK01</strain>
    </source>
</reference>
<comment type="caution">
    <text evidence="4">The sequence shown here is derived from an EMBL/GenBank/DDBJ whole genome shotgun (WGS) entry which is preliminary data.</text>
</comment>
<comment type="similarity">
    <text evidence="1">Belongs to the DNA polymerase type-Y family.</text>
</comment>
<dbReference type="RefSeq" id="WP_135280904.1">
    <property type="nucleotide sequence ID" value="NZ_SRIO01000003.1"/>
</dbReference>
<dbReference type="PANTHER" id="PTHR35369:SF2">
    <property type="entry name" value="BLR3025 PROTEIN"/>
    <property type="match status" value="1"/>
</dbReference>
<evidence type="ECO:0000259" key="3">
    <source>
        <dbReference type="Pfam" id="PF00817"/>
    </source>
</evidence>
<dbReference type="InterPro" id="IPR043502">
    <property type="entry name" value="DNA/RNA_pol_sf"/>
</dbReference>
<evidence type="ECO:0000313" key="4">
    <source>
        <dbReference type="EMBL" id="TFZ83487.1"/>
    </source>
</evidence>
<dbReference type="GO" id="GO:0006281">
    <property type="term" value="P:DNA repair"/>
    <property type="evidence" value="ECO:0007669"/>
    <property type="project" value="InterPro"/>
</dbReference>
<dbReference type="SUPFAM" id="SSF56672">
    <property type="entry name" value="DNA/RNA polymerases"/>
    <property type="match status" value="1"/>
</dbReference>
<dbReference type="Proteomes" id="UP000297890">
    <property type="component" value="Unassembled WGS sequence"/>
</dbReference>
<proteinExistence type="inferred from homology"/>
<dbReference type="Pfam" id="PF00817">
    <property type="entry name" value="IMS"/>
    <property type="match status" value="1"/>
</dbReference>
<dbReference type="OrthoDB" id="5298951at2"/>
<dbReference type="InterPro" id="IPR050356">
    <property type="entry name" value="SulA_CellDiv_inhibitor"/>
</dbReference>
<evidence type="ECO:0000313" key="5">
    <source>
        <dbReference type="Proteomes" id="UP000297890"/>
    </source>
</evidence>
<keyword evidence="2" id="KW-0227">DNA damage</keyword>
<keyword evidence="5" id="KW-1185">Reference proteome</keyword>
<accession>A0A4Z0FC22</accession>
<protein>
    <submittedName>
        <fullName evidence="4">DNA polymerase Y family protein</fullName>
    </submittedName>
</protein>
<name>A0A4Z0FC22_9GAMM</name>
<feature type="domain" description="UmuC" evidence="3">
    <location>
        <begin position="50"/>
        <end position="171"/>
    </location>
</feature>